<dbReference type="PANTHER" id="PTHR45460">
    <property type="entry name" value="SIMILAR TO CYSTEINE PROTEINASE"/>
    <property type="match status" value="1"/>
</dbReference>
<keyword evidence="1" id="KW-0732">Signal</keyword>
<dbReference type="SUPFAM" id="SSF69318">
    <property type="entry name" value="Integrin alpha N-terminal domain"/>
    <property type="match status" value="2"/>
</dbReference>
<comment type="caution">
    <text evidence="2">The sequence shown here is derived from an EMBL/GenBank/DDBJ whole genome shotgun (WGS) entry which is preliminary data.</text>
</comment>
<keyword evidence="3" id="KW-1185">Reference proteome</keyword>
<proteinExistence type="predicted"/>
<dbReference type="InterPro" id="IPR013517">
    <property type="entry name" value="FG-GAP"/>
</dbReference>
<dbReference type="InterPro" id="IPR028994">
    <property type="entry name" value="Integrin_alpha_N"/>
</dbReference>
<dbReference type="EMBL" id="JBHRTS010000006">
    <property type="protein sequence ID" value="MFC3195051.1"/>
    <property type="molecule type" value="Genomic_DNA"/>
</dbReference>
<evidence type="ECO:0000256" key="1">
    <source>
        <dbReference type="ARBA" id="ARBA00022729"/>
    </source>
</evidence>
<evidence type="ECO:0000313" key="3">
    <source>
        <dbReference type="Proteomes" id="UP001595533"/>
    </source>
</evidence>
<evidence type="ECO:0000313" key="2">
    <source>
        <dbReference type="EMBL" id="MFC3195051.1"/>
    </source>
</evidence>
<dbReference type="Gene3D" id="2.130.10.130">
    <property type="entry name" value="Integrin alpha, N-terminal"/>
    <property type="match status" value="2"/>
</dbReference>
<gene>
    <name evidence="2" type="ORF">ACFODZ_12435</name>
</gene>
<dbReference type="Proteomes" id="UP001595533">
    <property type="component" value="Unassembled WGS sequence"/>
</dbReference>
<organism evidence="2 3">
    <name type="scientific">Marinicella sediminis</name>
    <dbReference type="NCBI Taxonomy" id="1792834"/>
    <lineage>
        <taxon>Bacteria</taxon>
        <taxon>Pseudomonadati</taxon>
        <taxon>Pseudomonadota</taxon>
        <taxon>Gammaproteobacteria</taxon>
        <taxon>Lysobacterales</taxon>
        <taxon>Marinicellaceae</taxon>
        <taxon>Marinicella</taxon>
    </lineage>
</organism>
<protein>
    <submittedName>
        <fullName evidence="2">FG-GAP repeat domain-containing protein</fullName>
    </submittedName>
</protein>
<dbReference type="RefSeq" id="WP_077412004.1">
    <property type="nucleotide sequence ID" value="NZ_JBHRTS010000006.1"/>
</dbReference>
<name>A0ABV7JG19_9GAMM</name>
<sequence>MKKLLYWGCMLLFAEPVLSIQYQRSGHDVLTYVHGPSQLGIVDTRPIDIDQDGDMDLVSLSFEDGSLRGYLNDGQMNFSQLMISEDTPGALRFSAYHDQGWHFIIPSVQTDQIHLIEPFDDGYRKTLVTDQVFLPIDAQAHDFDGDGDFEVMSLSFQNDAVYLSQKDQAGSQYQTRQIVNNISQPRMLLVADFNQDELPDVLVSASGTNDVWLLENQGALNFQAVPIDQHFPGANELALCDINQDEKQDFVVYTSANEQLLGMVNLGGGQFQKIEIGSLIAVNGIHCANINDDPAEEVLITVGGLGQVISYEPISNAQSTLHANLRDGYVSVHVAALSESAEPWIITQSFFSQRVLLYDPGQLNQEVVVWEDYPEGANAVVNGDLNKDGAIDSVAASFRSHQVIVYDGLDHAKHYIDTNARGAAKVLLADLNDDRLPDVVAAATNDNSIYWYQNHGEFQFTRHLIDDQLTAVNDIALADLNQDGQIDVVAISSATNEVYWYEQAADHFIRHLVSDQTDAPVAVAASDFTGDQLPDLLVLNFFTGRVDVFENNGSGSFSRFIVAENLARPYDIEVAELAGLQQKGVFISESGGNSVYQGVLTAGGLVLTEIISTVTRPRALSYDSVADVLRVGAPFVDLLYQINDPFRMPSLDPDELSVLGISDVSVFNTAVNGTNRQSVSVITAFDENAVIKIRHNDVVFYNGAEK</sequence>
<dbReference type="Pfam" id="PF13517">
    <property type="entry name" value="FG-GAP_3"/>
    <property type="match status" value="2"/>
</dbReference>
<reference evidence="3" key="1">
    <citation type="journal article" date="2019" name="Int. J. Syst. Evol. Microbiol.">
        <title>The Global Catalogue of Microorganisms (GCM) 10K type strain sequencing project: providing services to taxonomists for standard genome sequencing and annotation.</title>
        <authorList>
            <consortium name="The Broad Institute Genomics Platform"/>
            <consortium name="The Broad Institute Genome Sequencing Center for Infectious Disease"/>
            <person name="Wu L."/>
            <person name="Ma J."/>
        </authorList>
    </citation>
    <scope>NUCLEOTIDE SEQUENCE [LARGE SCALE GENOMIC DNA]</scope>
    <source>
        <strain evidence="3">KCTC 42953</strain>
    </source>
</reference>
<dbReference type="PANTHER" id="PTHR45460:SF2">
    <property type="entry name" value="ALPHA 1,3 GLUCANASE, GH71 FAMILY (EUROFUNG)"/>
    <property type="match status" value="1"/>
</dbReference>
<accession>A0ABV7JG19</accession>